<dbReference type="GO" id="GO:0005739">
    <property type="term" value="C:mitochondrion"/>
    <property type="evidence" value="ECO:0000318"/>
    <property type="project" value="GO_Central"/>
</dbReference>
<dbReference type="PANTHER" id="PTHR45011:SF1">
    <property type="entry name" value="DAP3-BINDING CELL DEATH ENHANCER 1"/>
    <property type="match status" value="1"/>
</dbReference>
<evidence type="ECO:0000313" key="2">
    <source>
        <dbReference type="EMBL" id="GAQ89995.1"/>
    </source>
</evidence>
<keyword evidence="3" id="KW-1185">Reference proteome</keyword>
<dbReference type="Gene3D" id="1.25.40.10">
    <property type="entry name" value="Tetratricopeptide repeat domain"/>
    <property type="match status" value="1"/>
</dbReference>
<gene>
    <name evidence="2" type="ORF">KFL_005870040</name>
</gene>
<accession>A0A1Y1IGL8</accession>
<feature type="region of interest" description="Disordered" evidence="1">
    <location>
        <begin position="662"/>
        <end position="700"/>
    </location>
</feature>
<feature type="compositionally biased region" description="Polar residues" evidence="1">
    <location>
        <begin position="249"/>
        <end position="259"/>
    </location>
</feature>
<dbReference type="AlphaFoldDB" id="A0A1Y1IGL8"/>
<dbReference type="InterPro" id="IPR052748">
    <property type="entry name" value="ISR_Activator"/>
</dbReference>
<proteinExistence type="predicted"/>
<dbReference type="SMART" id="SM00671">
    <property type="entry name" value="SEL1"/>
    <property type="match status" value="3"/>
</dbReference>
<reference evidence="2 3" key="1">
    <citation type="journal article" date="2014" name="Nat. Commun.">
        <title>Klebsormidium flaccidum genome reveals primary factors for plant terrestrial adaptation.</title>
        <authorList>
            <person name="Hori K."/>
            <person name="Maruyama F."/>
            <person name="Fujisawa T."/>
            <person name="Togashi T."/>
            <person name="Yamamoto N."/>
            <person name="Seo M."/>
            <person name="Sato S."/>
            <person name="Yamada T."/>
            <person name="Mori H."/>
            <person name="Tajima N."/>
            <person name="Moriyama T."/>
            <person name="Ikeuchi M."/>
            <person name="Watanabe M."/>
            <person name="Wada H."/>
            <person name="Kobayashi K."/>
            <person name="Saito M."/>
            <person name="Masuda T."/>
            <person name="Sasaki-Sekimoto Y."/>
            <person name="Mashiguchi K."/>
            <person name="Awai K."/>
            <person name="Shimojima M."/>
            <person name="Masuda S."/>
            <person name="Iwai M."/>
            <person name="Nobusawa T."/>
            <person name="Narise T."/>
            <person name="Kondo S."/>
            <person name="Saito H."/>
            <person name="Sato R."/>
            <person name="Murakawa M."/>
            <person name="Ihara Y."/>
            <person name="Oshima-Yamada Y."/>
            <person name="Ohtaka K."/>
            <person name="Satoh M."/>
            <person name="Sonobe K."/>
            <person name="Ishii M."/>
            <person name="Ohtani R."/>
            <person name="Kanamori-Sato M."/>
            <person name="Honoki R."/>
            <person name="Miyazaki D."/>
            <person name="Mochizuki H."/>
            <person name="Umetsu J."/>
            <person name="Higashi K."/>
            <person name="Shibata D."/>
            <person name="Kamiya Y."/>
            <person name="Sato N."/>
            <person name="Nakamura Y."/>
            <person name="Tabata S."/>
            <person name="Ida S."/>
            <person name="Kurokawa K."/>
            <person name="Ohta H."/>
        </authorList>
    </citation>
    <scope>NUCLEOTIDE SEQUENCE [LARGE SCALE GENOMIC DNA]</scope>
    <source>
        <strain evidence="2 3">NIES-2285</strain>
    </source>
</reference>
<feature type="region of interest" description="Disordered" evidence="1">
    <location>
        <begin position="222"/>
        <end position="263"/>
    </location>
</feature>
<sequence>MAALIPANISFLRTSGDDVLPVSFSSFSRKSGRKAADQGHHYAQFNLGVCYEYGKGVGKDVARAVECYRKAADQGNADAHSKLGLCYEHGKGVSKDGTRAMQLYRKAADQGHGAAQSNLAAMTVEGGGGLSQDWVAAAKLFELAAKNSDQLSDKLCLAWLLWTGRGVDQDIIRAQALAAQVRSRARNAKLLVQPVAIGPFWPTVLKWFYSTTWFDSMTTPGTGLSQVAPEPQPDNTVTTPNGGPLRNASEPQPNNTTTMLEAGPQKGGVLDDLALTKTERKYLSQVLGRENDLDAIEEERRDIVKDPCMRRYYLALQQTLCGMFVGAQACQSGLVKKRHDLLTQGAIEASSKIVGLLPVYGHLAEGVVKSAAQEVADYFAGKNAERIARAGGTDGALVSEGVARYLVFARKGELSSVPRDAYEKAVSKVVKADVEKMMTWIKSESDLSTIREESDVTGEQVVRRLVAAAEPSWAQTITLAAAPGPAVAAQSQLGGSAGAAGAPDSSQTVDVETFRKLVSEMDGLKEQMRKIKATMPNEGTAAFEIDAGGGQAFVQVQSQESATGGASRADTLNLQRDFAQLCVVVDELKGRIDFYEKRGFRASIVVRAKGFLSTKRGSKLRRLSARDGPGWIRLVDEVERPAPSAPVTSWAAAAAAAREETRSGRTALCTDRGSALGRSTGCRENVRRNRLDGDDGPWGQ</sequence>
<dbReference type="SUPFAM" id="SSF81901">
    <property type="entry name" value="HCP-like"/>
    <property type="match status" value="1"/>
</dbReference>
<name>A0A1Y1IGL8_KLENI</name>
<dbReference type="OrthoDB" id="2384430at2759"/>
<dbReference type="EMBL" id="DF237536">
    <property type="protein sequence ID" value="GAQ89995.1"/>
    <property type="molecule type" value="Genomic_DNA"/>
</dbReference>
<dbReference type="GO" id="GO:0140468">
    <property type="term" value="P:HRI-mediated signaling"/>
    <property type="evidence" value="ECO:0000318"/>
    <property type="project" value="GO_Central"/>
</dbReference>
<dbReference type="PANTHER" id="PTHR45011">
    <property type="entry name" value="DAP3-BINDING CELL DEATH ENHANCER 1"/>
    <property type="match status" value="1"/>
</dbReference>
<dbReference type="InterPro" id="IPR006597">
    <property type="entry name" value="Sel1-like"/>
</dbReference>
<organism evidence="2 3">
    <name type="scientific">Klebsormidium nitens</name>
    <name type="common">Green alga</name>
    <name type="synonym">Ulothrix nitens</name>
    <dbReference type="NCBI Taxonomy" id="105231"/>
    <lineage>
        <taxon>Eukaryota</taxon>
        <taxon>Viridiplantae</taxon>
        <taxon>Streptophyta</taxon>
        <taxon>Klebsormidiophyceae</taxon>
        <taxon>Klebsormidiales</taxon>
        <taxon>Klebsormidiaceae</taxon>
        <taxon>Klebsormidium</taxon>
    </lineage>
</organism>
<evidence type="ECO:0000256" key="1">
    <source>
        <dbReference type="SAM" id="MobiDB-lite"/>
    </source>
</evidence>
<dbReference type="Pfam" id="PF08238">
    <property type="entry name" value="Sel1"/>
    <property type="match status" value="4"/>
</dbReference>
<protein>
    <submittedName>
        <fullName evidence="2">Uncharacterized protein</fullName>
    </submittedName>
</protein>
<feature type="compositionally biased region" description="Basic and acidic residues" evidence="1">
    <location>
        <begin position="684"/>
        <end position="693"/>
    </location>
</feature>
<dbReference type="GO" id="GO:0043539">
    <property type="term" value="F:protein serine/threonine kinase activator activity"/>
    <property type="evidence" value="ECO:0000318"/>
    <property type="project" value="GO_Central"/>
</dbReference>
<dbReference type="STRING" id="105231.A0A1Y1IGL8"/>
<evidence type="ECO:0000313" key="3">
    <source>
        <dbReference type="Proteomes" id="UP000054558"/>
    </source>
</evidence>
<dbReference type="InterPro" id="IPR011990">
    <property type="entry name" value="TPR-like_helical_dom_sf"/>
</dbReference>
<dbReference type="Proteomes" id="UP000054558">
    <property type="component" value="Unassembled WGS sequence"/>
</dbReference>